<organism evidence="3 4">
    <name type="scientific">Aquirufa ecclesiirivi</name>
    <dbReference type="NCBI Taxonomy" id="2715124"/>
    <lineage>
        <taxon>Bacteria</taxon>
        <taxon>Pseudomonadati</taxon>
        <taxon>Bacteroidota</taxon>
        <taxon>Cytophagia</taxon>
        <taxon>Cytophagales</taxon>
        <taxon>Flectobacillaceae</taxon>
        <taxon>Aquirufa</taxon>
    </lineage>
</organism>
<evidence type="ECO:0000256" key="1">
    <source>
        <dbReference type="SAM" id="SignalP"/>
    </source>
</evidence>
<feature type="domain" description="DUF2202" evidence="2">
    <location>
        <begin position="59"/>
        <end position="217"/>
    </location>
</feature>
<dbReference type="SUPFAM" id="SSF47240">
    <property type="entry name" value="Ferritin-like"/>
    <property type="match status" value="1"/>
</dbReference>
<evidence type="ECO:0000313" key="3">
    <source>
        <dbReference type="EMBL" id="MCZ2474927.1"/>
    </source>
</evidence>
<evidence type="ECO:0000313" key="4">
    <source>
        <dbReference type="Proteomes" id="UP001321186"/>
    </source>
</evidence>
<dbReference type="EMBL" id="JAANOH010000002">
    <property type="protein sequence ID" value="MCZ2474927.1"/>
    <property type="molecule type" value="Genomic_DNA"/>
</dbReference>
<dbReference type="InterPro" id="IPR019243">
    <property type="entry name" value="DUF2202"/>
</dbReference>
<keyword evidence="1" id="KW-0732">Signal</keyword>
<feature type="signal peptide" evidence="1">
    <location>
        <begin position="1"/>
        <end position="21"/>
    </location>
</feature>
<dbReference type="Proteomes" id="UP001321186">
    <property type="component" value="Unassembled WGS sequence"/>
</dbReference>
<dbReference type="Pfam" id="PF09968">
    <property type="entry name" value="DUF2202"/>
    <property type="match status" value="1"/>
</dbReference>
<reference evidence="3 4" key="1">
    <citation type="submission" date="2020-03" db="EMBL/GenBank/DDBJ databases">
        <authorList>
            <person name="Pitt A."/>
            <person name="Hahn M.W."/>
        </authorList>
    </citation>
    <scope>NUCLEOTIDE SEQUENCE [LARGE SCALE GENOMIC DNA]</scope>
    <source>
        <strain evidence="3 4">5A-MARBSE</strain>
    </source>
</reference>
<gene>
    <name evidence="3" type="ORF">G9H61_05700</name>
</gene>
<dbReference type="CDD" id="cd01048">
    <property type="entry name" value="Ferritin_like_AB2"/>
    <property type="match status" value="1"/>
</dbReference>
<protein>
    <submittedName>
        <fullName evidence="3">DUF2202 domain-containing protein</fullName>
    </submittedName>
</protein>
<dbReference type="InterPro" id="IPR009078">
    <property type="entry name" value="Ferritin-like_SF"/>
</dbReference>
<dbReference type="PROSITE" id="PS51257">
    <property type="entry name" value="PROKAR_LIPOPROTEIN"/>
    <property type="match status" value="1"/>
</dbReference>
<name>A0ABT4JFN2_9BACT</name>
<proteinExistence type="predicted"/>
<comment type="caution">
    <text evidence="3">The sequence shown here is derived from an EMBL/GenBank/DDBJ whole genome shotgun (WGS) entry which is preliminary data.</text>
</comment>
<evidence type="ECO:0000259" key="2">
    <source>
        <dbReference type="Pfam" id="PF09968"/>
    </source>
</evidence>
<dbReference type="Gene3D" id="1.20.1260.10">
    <property type="match status" value="1"/>
</dbReference>
<dbReference type="RefSeq" id="WP_269009835.1">
    <property type="nucleotide sequence ID" value="NZ_JAANOH010000002.1"/>
</dbReference>
<sequence>MRNFLSTLFFLSLFLSLASCEKNGPIDDQQGNLTVSLATIQQSVTATPKETLEEAELARILFIREEEKLAYDVYKTMFDKYGVNIFQNIPNSELSHMEAMLTIIRKYGLLDPMDTNPRGIFKDSTLQALYNQLVSQGNTSVLSAYQVGALIEELDIHDLNKSLALTNNQDVRIVYDFLNKGSRNHLRSFYKNIKKANGSYTPIYISQIEFDAIVNSEMEKF</sequence>
<accession>A0ABT4JFN2</accession>
<keyword evidence="4" id="KW-1185">Reference proteome</keyword>
<feature type="chain" id="PRO_5045132148" evidence="1">
    <location>
        <begin position="22"/>
        <end position="221"/>
    </location>
</feature>
<dbReference type="InterPro" id="IPR012347">
    <property type="entry name" value="Ferritin-like"/>
</dbReference>